<organism evidence="12 13">
    <name type="scientific">Cohnella suwonensis</name>
    <dbReference type="NCBI Taxonomy" id="696072"/>
    <lineage>
        <taxon>Bacteria</taxon>
        <taxon>Bacillati</taxon>
        <taxon>Bacillota</taxon>
        <taxon>Bacilli</taxon>
        <taxon>Bacillales</taxon>
        <taxon>Paenibacillaceae</taxon>
        <taxon>Cohnella</taxon>
    </lineage>
</organism>
<evidence type="ECO:0000313" key="12">
    <source>
        <dbReference type="EMBL" id="MFC5467358.1"/>
    </source>
</evidence>
<evidence type="ECO:0000259" key="10">
    <source>
        <dbReference type="Pfam" id="PF00251"/>
    </source>
</evidence>
<protein>
    <recommendedName>
        <fullName evidence="4 8">Sucrose-6-phosphate hydrolase</fullName>
        <ecNumber evidence="3 8">3.2.1.26</ecNumber>
    </recommendedName>
    <alternativeName>
        <fullName evidence="7 9">Invertase</fullName>
    </alternativeName>
</protein>
<dbReference type="NCBIfam" id="TIGR01322">
    <property type="entry name" value="scrB_fam"/>
    <property type="match status" value="1"/>
</dbReference>
<dbReference type="SMART" id="SM00640">
    <property type="entry name" value="Glyco_32"/>
    <property type="match status" value="1"/>
</dbReference>
<reference evidence="13" key="1">
    <citation type="journal article" date="2019" name="Int. J. Syst. Evol. Microbiol.">
        <title>The Global Catalogue of Microorganisms (GCM) 10K type strain sequencing project: providing services to taxonomists for standard genome sequencing and annotation.</title>
        <authorList>
            <consortium name="The Broad Institute Genomics Platform"/>
            <consortium name="The Broad Institute Genome Sequencing Center for Infectious Disease"/>
            <person name="Wu L."/>
            <person name="Ma J."/>
        </authorList>
    </citation>
    <scope>NUCLEOTIDE SEQUENCE [LARGE SCALE GENOMIC DNA]</scope>
    <source>
        <strain evidence="13">CCUG 57113</strain>
    </source>
</reference>
<evidence type="ECO:0000256" key="7">
    <source>
        <dbReference type="ARBA" id="ARBA00033367"/>
    </source>
</evidence>
<comment type="similarity">
    <text evidence="2 8">Belongs to the glycosyl hydrolase 32 family.</text>
</comment>
<name>A0ABW0LNN2_9BACL</name>
<dbReference type="CDD" id="cd08996">
    <property type="entry name" value="GH32_FFase"/>
    <property type="match status" value="1"/>
</dbReference>
<dbReference type="EC" id="3.2.1.26" evidence="3 8"/>
<evidence type="ECO:0000256" key="5">
    <source>
        <dbReference type="ARBA" id="ARBA00022801"/>
    </source>
</evidence>
<proteinExistence type="inferred from homology"/>
<comment type="subcellular location">
    <subcellularLocation>
        <location evidence="9">Cytoplasm</location>
    </subcellularLocation>
</comment>
<dbReference type="RefSeq" id="WP_209747424.1">
    <property type="nucleotide sequence ID" value="NZ_JBHSMH010000004.1"/>
</dbReference>
<accession>A0ABW0LNN2</accession>
<keyword evidence="9" id="KW-0963">Cytoplasm</keyword>
<dbReference type="InterPro" id="IPR013148">
    <property type="entry name" value="Glyco_hydro_32_N"/>
</dbReference>
<dbReference type="InterPro" id="IPR023296">
    <property type="entry name" value="Glyco_hydro_beta-prop_sf"/>
</dbReference>
<dbReference type="InterPro" id="IPR006232">
    <property type="entry name" value="Suc6P_hydrolase"/>
</dbReference>
<keyword evidence="13" id="KW-1185">Reference proteome</keyword>
<dbReference type="Gene3D" id="2.60.120.560">
    <property type="entry name" value="Exo-inulinase, domain 1"/>
    <property type="match status" value="1"/>
</dbReference>
<dbReference type="GO" id="GO:0016787">
    <property type="term" value="F:hydrolase activity"/>
    <property type="evidence" value="ECO:0007669"/>
    <property type="project" value="UniProtKB-KW"/>
</dbReference>
<dbReference type="SUPFAM" id="SSF75005">
    <property type="entry name" value="Arabinanase/levansucrase/invertase"/>
    <property type="match status" value="1"/>
</dbReference>
<evidence type="ECO:0000256" key="3">
    <source>
        <dbReference type="ARBA" id="ARBA00012758"/>
    </source>
</evidence>
<comment type="caution">
    <text evidence="12">The sequence shown here is derived from an EMBL/GenBank/DDBJ whole genome shotgun (WGS) entry which is preliminary data.</text>
</comment>
<keyword evidence="5 8" id="KW-0378">Hydrolase</keyword>
<evidence type="ECO:0000256" key="1">
    <source>
        <dbReference type="ARBA" id="ARBA00004914"/>
    </source>
</evidence>
<dbReference type="Gene3D" id="2.115.10.20">
    <property type="entry name" value="Glycosyl hydrolase domain, family 43"/>
    <property type="match status" value="1"/>
</dbReference>
<comment type="function">
    <text evidence="9">Enables the bacterium to metabolize sucrose as a sole carbon source.</text>
</comment>
<dbReference type="InterPro" id="IPR013189">
    <property type="entry name" value="Glyco_hydro_32_C"/>
</dbReference>
<feature type="domain" description="Glycosyl hydrolase family 32 N-terminal" evidence="10">
    <location>
        <begin position="28"/>
        <end position="337"/>
    </location>
</feature>
<dbReference type="SUPFAM" id="SSF49899">
    <property type="entry name" value="Concanavalin A-like lectins/glucanases"/>
    <property type="match status" value="1"/>
</dbReference>
<gene>
    <name evidence="12" type="ORF">ACFPPD_01425</name>
</gene>
<dbReference type="Pfam" id="PF00251">
    <property type="entry name" value="Glyco_hydro_32N"/>
    <property type="match status" value="1"/>
</dbReference>
<dbReference type="EMBL" id="JBHSMH010000004">
    <property type="protein sequence ID" value="MFC5467358.1"/>
    <property type="molecule type" value="Genomic_DNA"/>
</dbReference>
<dbReference type="InterPro" id="IPR051214">
    <property type="entry name" value="GH32_Enzymes"/>
</dbReference>
<evidence type="ECO:0000256" key="6">
    <source>
        <dbReference type="ARBA" id="ARBA00023295"/>
    </source>
</evidence>
<dbReference type="PANTHER" id="PTHR43101:SF1">
    <property type="entry name" value="BETA-FRUCTOSIDASE"/>
    <property type="match status" value="1"/>
</dbReference>
<evidence type="ECO:0000256" key="4">
    <source>
        <dbReference type="ARBA" id="ARBA00019623"/>
    </source>
</evidence>
<comment type="catalytic activity">
    <reaction evidence="8">
        <text>Hydrolysis of terminal non-reducing beta-D-fructofuranoside residues in beta-D-fructofuranosides.</text>
        <dbReference type="EC" id="3.2.1.26"/>
    </reaction>
</comment>
<keyword evidence="6 8" id="KW-0326">Glycosidase</keyword>
<evidence type="ECO:0000256" key="8">
    <source>
        <dbReference type="RuleBase" id="RU362110"/>
    </source>
</evidence>
<evidence type="ECO:0000313" key="13">
    <source>
        <dbReference type="Proteomes" id="UP001596105"/>
    </source>
</evidence>
<dbReference type="PANTHER" id="PTHR43101">
    <property type="entry name" value="BETA-FRUCTOSIDASE"/>
    <property type="match status" value="1"/>
</dbReference>
<dbReference type="InterPro" id="IPR013320">
    <property type="entry name" value="ConA-like_dom_sf"/>
</dbReference>
<comment type="pathway">
    <text evidence="1 9">Glycan biosynthesis; sucrose metabolism.</text>
</comment>
<feature type="domain" description="Glycosyl hydrolase family 32 C-terminal" evidence="11">
    <location>
        <begin position="340"/>
        <end position="486"/>
    </location>
</feature>
<keyword evidence="9" id="KW-0119">Carbohydrate metabolism</keyword>
<evidence type="ECO:0000256" key="9">
    <source>
        <dbReference type="RuleBase" id="RU365015"/>
    </source>
</evidence>
<evidence type="ECO:0000256" key="2">
    <source>
        <dbReference type="ARBA" id="ARBA00009902"/>
    </source>
</evidence>
<evidence type="ECO:0000259" key="11">
    <source>
        <dbReference type="Pfam" id="PF08244"/>
    </source>
</evidence>
<dbReference type="Pfam" id="PF08244">
    <property type="entry name" value="Glyco_hydro_32C"/>
    <property type="match status" value="1"/>
</dbReference>
<dbReference type="InterPro" id="IPR001362">
    <property type="entry name" value="Glyco_hydro_32"/>
</dbReference>
<sequence length="490" mass="55522">MRLTTSDADRFIRENKHKLRPDYRLNYHLMSEFGWMNDPNGFVQYKGLYHLFYQHHPYEPVWGPMHWGHAVSRDLVKWEYLPVALAPDTEFDRDGCFSGSAIAKDGKLALMYTGHVVTGPDKDRDYKQSQGIAFSEDGVVFEKWEGNPVIGYDRMPEGVSRKDFRDPKVFVREGQYYAVLGSNDAKGNGLVLLYRSDDLKSWTFVNVLLESDGRFGDNWECPDLFPLGDKDVFMLSPQRMPAQGEEYRNLHSTMAVTGKFDLPSGRFRPERYAQVDHGFDFYAPQSALDEKGRRIVIGWMDMWESDMPTQRDGHGWAGAMSLPREALLKDGRIVYRPVEEIESYRGNPCRLSEFELDGERGIDAFGDSYELHAVFEAGRASAFGLKLRTGEGAGGPEETVLSYRTSDGLLRLNRDRSGIGPGGERRAAIPLSDGHLALRIFVDKSSVEVFAGDGEVVMTARIYPGEASQGIKLFSEGPCRVVSFRKWDIR</sequence>
<dbReference type="Proteomes" id="UP001596105">
    <property type="component" value="Unassembled WGS sequence"/>
</dbReference>